<dbReference type="Proteomes" id="UP001603857">
    <property type="component" value="Unassembled WGS sequence"/>
</dbReference>
<keyword evidence="2" id="KW-1185">Reference proteome</keyword>
<evidence type="ECO:0000313" key="2">
    <source>
        <dbReference type="Proteomes" id="UP001603857"/>
    </source>
</evidence>
<comment type="caution">
    <text evidence="1">The sequence shown here is derived from an EMBL/GenBank/DDBJ whole genome shotgun (WGS) entry which is preliminary data.</text>
</comment>
<dbReference type="AlphaFoldDB" id="A0ABD1LVL5"/>
<proteinExistence type="predicted"/>
<organism evidence="1 2">
    <name type="scientific">Flemingia macrophylla</name>
    <dbReference type="NCBI Taxonomy" id="520843"/>
    <lineage>
        <taxon>Eukaryota</taxon>
        <taxon>Viridiplantae</taxon>
        <taxon>Streptophyta</taxon>
        <taxon>Embryophyta</taxon>
        <taxon>Tracheophyta</taxon>
        <taxon>Spermatophyta</taxon>
        <taxon>Magnoliopsida</taxon>
        <taxon>eudicotyledons</taxon>
        <taxon>Gunneridae</taxon>
        <taxon>Pentapetalae</taxon>
        <taxon>rosids</taxon>
        <taxon>fabids</taxon>
        <taxon>Fabales</taxon>
        <taxon>Fabaceae</taxon>
        <taxon>Papilionoideae</taxon>
        <taxon>50 kb inversion clade</taxon>
        <taxon>NPAAA clade</taxon>
        <taxon>indigoferoid/millettioid clade</taxon>
        <taxon>Phaseoleae</taxon>
        <taxon>Flemingia</taxon>
    </lineage>
</organism>
<accession>A0ABD1LVL5</accession>
<name>A0ABD1LVL5_9FABA</name>
<dbReference type="EMBL" id="JBGMDY010000007">
    <property type="protein sequence ID" value="KAL2327556.1"/>
    <property type="molecule type" value="Genomic_DNA"/>
</dbReference>
<gene>
    <name evidence="1" type="ORF">Fmac_020983</name>
</gene>
<evidence type="ECO:0000313" key="1">
    <source>
        <dbReference type="EMBL" id="KAL2327556.1"/>
    </source>
</evidence>
<sequence length="103" mass="11832">MMTDFLRLSRKIRDRACEQKRNFIWSIAPTSLLALRHDSFRFLFVGYEKLNIAVSMSELLYLDVRVCISILHPRGDDPNGYELASECWALVHTVGISICVIGK</sequence>
<protein>
    <submittedName>
        <fullName evidence="1">Uncharacterized protein</fullName>
    </submittedName>
</protein>
<reference evidence="1 2" key="1">
    <citation type="submission" date="2024-08" db="EMBL/GenBank/DDBJ databases">
        <title>Insights into the chromosomal genome structure of Flemingia macrophylla.</title>
        <authorList>
            <person name="Ding Y."/>
            <person name="Zhao Y."/>
            <person name="Bi W."/>
            <person name="Wu M."/>
            <person name="Zhao G."/>
            <person name="Gong Y."/>
            <person name="Li W."/>
            <person name="Zhang P."/>
        </authorList>
    </citation>
    <scope>NUCLEOTIDE SEQUENCE [LARGE SCALE GENOMIC DNA]</scope>
    <source>
        <strain evidence="1">DYQJB</strain>
        <tissue evidence="1">Leaf</tissue>
    </source>
</reference>